<organism evidence="2">
    <name type="scientific">Sipha flava</name>
    <name type="common">yellow sugarcane aphid</name>
    <dbReference type="NCBI Taxonomy" id="143950"/>
    <lineage>
        <taxon>Eukaryota</taxon>
        <taxon>Metazoa</taxon>
        <taxon>Ecdysozoa</taxon>
        <taxon>Arthropoda</taxon>
        <taxon>Hexapoda</taxon>
        <taxon>Insecta</taxon>
        <taxon>Pterygota</taxon>
        <taxon>Neoptera</taxon>
        <taxon>Paraneoptera</taxon>
        <taxon>Hemiptera</taxon>
        <taxon>Sternorrhyncha</taxon>
        <taxon>Aphidomorpha</taxon>
        <taxon>Aphidoidea</taxon>
        <taxon>Aphididae</taxon>
        <taxon>Sipha</taxon>
    </lineage>
</organism>
<evidence type="ECO:0000313" key="2">
    <source>
        <dbReference type="EMBL" id="MBY85456.1"/>
    </source>
</evidence>
<sequence>MKIIKTFSPPNARARKTYNTPVRKYEHATEYCVHGRKQSFAFRFRQIRRPLYAPSQVHTRKHDLSALEIRSTAAVRTDSTRSVLQSRVGRRVTTDRCSIRTMRAARGDGFSPRRSATRCTVTATEKSVRQLRGRPGGRRSESFARTRVTSATNAKIKARRRR</sequence>
<feature type="region of interest" description="Disordered" evidence="1">
    <location>
        <begin position="132"/>
        <end position="162"/>
    </location>
</feature>
<protein>
    <submittedName>
        <fullName evidence="2">Uncharacterized protein</fullName>
    </submittedName>
</protein>
<name>A0A2S2R607_9HEMI</name>
<accession>A0A2S2R607</accession>
<proteinExistence type="predicted"/>
<gene>
    <name evidence="2" type="ORF">g.1900</name>
</gene>
<evidence type="ECO:0000256" key="1">
    <source>
        <dbReference type="SAM" id="MobiDB-lite"/>
    </source>
</evidence>
<dbReference type="EMBL" id="GGMS01016253">
    <property type="protein sequence ID" value="MBY85456.1"/>
    <property type="molecule type" value="Transcribed_RNA"/>
</dbReference>
<dbReference type="AlphaFoldDB" id="A0A2S2R607"/>
<reference evidence="2" key="1">
    <citation type="submission" date="2018-04" db="EMBL/GenBank/DDBJ databases">
        <title>Transcriptome assembly of Sipha flava.</title>
        <authorList>
            <person name="Scully E.D."/>
            <person name="Geib S.M."/>
            <person name="Palmer N.A."/>
            <person name="Koch K."/>
            <person name="Bradshaw J."/>
            <person name="Heng-Moss T."/>
            <person name="Sarath G."/>
        </authorList>
    </citation>
    <scope>NUCLEOTIDE SEQUENCE</scope>
</reference>